<dbReference type="InterPro" id="IPR050109">
    <property type="entry name" value="HTH-type_TetR-like_transc_reg"/>
</dbReference>
<dbReference type="Pfam" id="PF17932">
    <property type="entry name" value="TetR_C_24"/>
    <property type="match status" value="1"/>
</dbReference>
<evidence type="ECO:0000256" key="1">
    <source>
        <dbReference type="ARBA" id="ARBA00023015"/>
    </source>
</evidence>
<dbReference type="Gene3D" id="1.10.10.60">
    <property type="entry name" value="Homeodomain-like"/>
    <property type="match status" value="1"/>
</dbReference>
<dbReference type="InterPro" id="IPR009057">
    <property type="entry name" value="Homeodomain-like_sf"/>
</dbReference>
<keyword evidence="2 4" id="KW-0238">DNA-binding</keyword>
<comment type="caution">
    <text evidence="6">The sequence shown here is derived from an EMBL/GenBank/DDBJ whole genome shotgun (WGS) entry which is preliminary data.</text>
</comment>
<keyword evidence="7" id="KW-1185">Reference proteome</keyword>
<feature type="DNA-binding region" description="H-T-H motif" evidence="4">
    <location>
        <begin position="24"/>
        <end position="43"/>
    </location>
</feature>
<evidence type="ECO:0000256" key="4">
    <source>
        <dbReference type="PROSITE-ProRule" id="PRU00335"/>
    </source>
</evidence>
<dbReference type="RefSeq" id="WP_340289123.1">
    <property type="nucleotide sequence ID" value="NZ_JBBJUP010000007.1"/>
</dbReference>
<keyword evidence="3" id="KW-0804">Transcription</keyword>
<dbReference type="PRINTS" id="PR00455">
    <property type="entry name" value="HTHTETR"/>
</dbReference>
<reference evidence="6 7" key="1">
    <citation type="submission" date="2024-03" db="EMBL/GenBank/DDBJ databases">
        <title>Draft genome sequence of Pseudonocardia sp. DW16-2.</title>
        <authorList>
            <person name="Duangmal K."/>
        </authorList>
    </citation>
    <scope>NUCLEOTIDE SEQUENCE [LARGE SCALE GENOMIC DNA]</scope>
    <source>
        <strain evidence="6 7">DW16-2</strain>
    </source>
</reference>
<evidence type="ECO:0000256" key="2">
    <source>
        <dbReference type="ARBA" id="ARBA00023125"/>
    </source>
</evidence>
<dbReference type="EMBL" id="JBBJUP010000007">
    <property type="protein sequence ID" value="MEJ8279464.1"/>
    <property type="molecule type" value="Genomic_DNA"/>
</dbReference>
<dbReference type="PANTHER" id="PTHR30055">
    <property type="entry name" value="HTH-TYPE TRANSCRIPTIONAL REGULATOR RUTR"/>
    <property type="match status" value="1"/>
</dbReference>
<name>A0ABU8T681_9PSEU</name>
<dbReference type="InterPro" id="IPR001647">
    <property type="entry name" value="HTH_TetR"/>
</dbReference>
<keyword evidence="1" id="KW-0805">Transcription regulation</keyword>
<dbReference type="InterPro" id="IPR041490">
    <property type="entry name" value="KstR2_TetR_C"/>
</dbReference>
<evidence type="ECO:0000256" key="3">
    <source>
        <dbReference type="ARBA" id="ARBA00023163"/>
    </source>
</evidence>
<dbReference type="Proteomes" id="UP001364211">
    <property type="component" value="Unassembled WGS sequence"/>
</dbReference>
<evidence type="ECO:0000259" key="5">
    <source>
        <dbReference type="PROSITE" id="PS50977"/>
    </source>
</evidence>
<protein>
    <submittedName>
        <fullName evidence="6">TetR/AcrR family transcriptional regulator</fullName>
    </submittedName>
</protein>
<gene>
    <name evidence="6" type="ORF">WJX68_11025</name>
</gene>
<organism evidence="6 7">
    <name type="scientific">Pseudonocardia spirodelae</name>
    <dbReference type="NCBI Taxonomy" id="3133431"/>
    <lineage>
        <taxon>Bacteria</taxon>
        <taxon>Bacillati</taxon>
        <taxon>Actinomycetota</taxon>
        <taxon>Actinomycetes</taxon>
        <taxon>Pseudonocardiales</taxon>
        <taxon>Pseudonocardiaceae</taxon>
        <taxon>Pseudonocardia</taxon>
    </lineage>
</organism>
<evidence type="ECO:0000313" key="6">
    <source>
        <dbReference type="EMBL" id="MEJ8279464.1"/>
    </source>
</evidence>
<dbReference type="Gene3D" id="1.10.357.10">
    <property type="entry name" value="Tetracycline Repressor, domain 2"/>
    <property type="match status" value="1"/>
</dbReference>
<dbReference type="SUPFAM" id="SSF46689">
    <property type="entry name" value="Homeodomain-like"/>
    <property type="match status" value="1"/>
</dbReference>
<feature type="domain" description="HTH tetR-type" evidence="5">
    <location>
        <begin position="1"/>
        <end position="61"/>
    </location>
</feature>
<sequence length="183" mass="20444">MGREKQILDAAEQLFFERGFDGVGVDAIGELAGMSGSAIYRHFDGKNEILGVLFDQAIDALLLSIQAPGPDPAADLEGLVEAHVRFSAQHPKLAAIWLREERSLADPYRKSYRRRQQRYIDRWRVCLETRYPGAPPERITTAMRAVHALMLSDATRPARSKQSEDAVPLLRDMALRALSTLDG</sequence>
<dbReference type="InterPro" id="IPR036271">
    <property type="entry name" value="Tet_transcr_reg_TetR-rel_C_sf"/>
</dbReference>
<dbReference type="PROSITE" id="PS50977">
    <property type="entry name" value="HTH_TETR_2"/>
    <property type="match status" value="1"/>
</dbReference>
<dbReference type="Pfam" id="PF00440">
    <property type="entry name" value="TetR_N"/>
    <property type="match status" value="1"/>
</dbReference>
<evidence type="ECO:0000313" key="7">
    <source>
        <dbReference type="Proteomes" id="UP001364211"/>
    </source>
</evidence>
<accession>A0ABU8T681</accession>
<dbReference type="SUPFAM" id="SSF48498">
    <property type="entry name" value="Tetracyclin repressor-like, C-terminal domain"/>
    <property type="match status" value="1"/>
</dbReference>
<proteinExistence type="predicted"/>
<dbReference type="PANTHER" id="PTHR30055:SF234">
    <property type="entry name" value="HTH-TYPE TRANSCRIPTIONAL REGULATOR BETI"/>
    <property type="match status" value="1"/>
</dbReference>